<dbReference type="GO" id="GO:0009239">
    <property type="term" value="P:enterobactin biosynthetic process"/>
    <property type="evidence" value="ECO:0007669"/>
    <property type="project" value="TreeGrafter"/>
</dbReference>
<accession>A0A1T4KMZ1</accession>
<evidence type="ECO:0000259" key="2">
    <source>
        <dbReference type="Pfam" id="PF18563"/>
    </source>
</evidence>
<dbReference type="GO" id="GO:0043041">
    <property type="term" value="P:amino acid activation for nonribosomal peptide biosynthetic process"/>
    <property type="evidence" value="ECO:0007669"/>
    <property type="project" value="TreeGrafter"/>
</dbReference>
<dbReference type="EMBL" id="FUWS01000001">
    <property type="protein sequence ID" value="SJZ43776.1"/>
    <property type="molecule type" value="Genomic_DNA"/>
</dbReference>
<dbReference type="InterPro" id="IPR041464">
    <property type="entry name" value="TubC_N"/>
</dbReference>
<keyword evidence="4" id="KW-1185">Reference proteome</keyword>
<dbReference type="GO" id="GO:0009366">
    <property type="term" value="C:enterobactin synthetase complex"/>
    <property type="evidence" value="ECO:0007669"/>
    <property type="project" value="TreeGrafter"/>
</dbReference>
<dbReference type="Gene3D" id="1.10.10.1830">
    <property type="entry name" value="Non-ribosomal peptide synthase, adenylation domain"/>
    <property type="match status" value="1"/>
</dbReference>
<evidence type="ECO:0000313" key="4">
    <source>
        <dbReference type="Proteomes" id="UP000190637"/>
    </source>
</evidence>
<dbReference type="AlphaFoldDB" id="A0A1T4KMZ1"/>
<reference evidence="3 4" key="1">
    <citation type="submission" date="2017-02" db="EMBL/GenBank/DDBJ databases">
        <authorList>
            <person name="Peterson S.W."/>
        </authorList>
    </citation>
    <scope>NUCLEOTIDE SEQUENCE [LARGE SCALE GENOMIC DNA]</scope>
    <source>
        <strain evidence="3 4">DSM 45154</strain>
    </source>
</reference>
<dbReference type="Proteomes" id="UP000190637">
    <property type="component" value="Unassembled WGS sequence"/>
</dbReference>
<dbReference type="GO" id="GO:0008610">
    <property type="term" value="P:lipid biosynthetic process"/>
    <property type="evidence" value="ECO:0007669"/>
    <property type="project" value="UniProtKB-ARBA"/>
</dbReference>
<dbReference type="InterPro" id="IPR001242">
    <property type="entry name" value="Condensation_dom"/>
</dbReference>
<dbReference type="Gene3D" id="3.30.559.30">
    <property type="entry name" value="Nonribosomal peptide synthetase, condensation domain"/>
    <property type="match status" value="1"/>
</dbReference>
<dbReference type="InterPro" id="IPR023213">
    <property type="entry name" value="CAT-like_dom_sf"/>
</dbReference>
<organism evidence="3 4">
    <name type="scientific">Marinactinospora thermotolerans DSM 45154</name>
    <dbReference type="NCBI Taxonomy" id="1122192"/>
    <lineage>
        <taxon>Bacteria</taxon>
        <taxon>Bacillati</taxon>
        <taxon>Actinomycetota</taxon>
        <taxon>Actinomycetes</taxon>
        <taxon>Streptosporangiales</taxon>
        <taxon>Nocardiopsidaceae</taxon>
        <taxon>Marinactinospora</taxon>
    </lineage>
</organism>
<dbReference type="PANTHER" id="PTHR45527">
    <property type="entry name" value="NONRIBOSOMAL PEPTIDE SYNTHETASE"/>
    <property type="match status" value="1"/>
</dbReference>
<evidence type="ECO:0000313" key="3">
    <source>
        <dbReference type="EMBL" id="SJZ43776.1"/>
    </source>
</evidence>
<dbReference type="RefSeq" id="WP_078759852.1">
    <property type="nucleotide sequence ID" value="NZ_FUWS01000001.1"/>
</dbReference>
<dbReference type="Pfam" id="PF00668">
    <property type="entry name" value="Condensation"/>
    <property type="match status" value="1"/>
</dbReference>
<dbReference type="GO" id="GO:0047527">
    <property type="term" value="F:2,3-dihydroxybenzoate-serine ligase activity"/>
    <property type="evidence" value="ECO:0007669"/>
    <property type="project" value="TreeGrafter"/>
</dbReference>
<dbReference type="STRING" id="1122192.SAMN02745673_00459"/>
<feature type="domain" description="TubC N-terminal docking" evidence="2">
    <location>
        <begin position="4"/>
        <end position="50"/>
    </location>
</feature>
<sequence length="496" mass="55540">MNLDELLLYLREEDVRLAERDGRLAFDAPEGALTDTVMTALRRHRDALLEWVAREETAPWSSGPATWMQRHLADRHALTENPATWNVSYRLNLSGGLDVTALERAAELLAERHDVLRTRFRRYAGGLVQEVLATTPIRPVLVDLRPANGREAAPQRVEEWCQATAQEPFEIDAGPLVRLPLARVGEREWVLMLVQHHMITDAVSVAVVLNDLARLYTATVRGRAPSLPPPRTRLVDYARWQRRQLQGAEGERLADYWRRQLAGADLSLPLPGDRPRPDRLSGAGAVVTMAIEPSLTDRLEEYARSRRVTLYTVLLTAFGRLLADLTGRHEVVLNGNSANRDRGELEGLVGMLVTSFPLRLGFDPARTADETVRAVGRTVAGALDHQALPLPLMRELLRFQDRPGGDRYAQSWFVLNPADPGGLELPDLRVEVEEVPIPGARSDLGALVVPDNGLRVLWELSTDFLSTATVESWVGRYRALLEGLLKDPDRKVTEWR</sequence>
<dbReference type="OrthoDB" id="9789603at2"/>
<dbReference type="Gene3D" id="3.30.559.10">
    <property type="entry name" value="Chloramphenicol acetyltransferase-like domain"/>
    <property type="match status" value="1"/>
</dbReference>
<dbReference type="SUPFAM" id="SSF52777">
    <property type="entry name" value="CoA-dependent acyltransferases"/>
    <property type="match status" value="2"/>
</dbReference>
<feature type="domain" description="Condensation" evidence="1">
    <location>
        <begin position="65"/>
        <end position="494"/>
    </location>
</feature>
<dbReference type="PANTHER" id="PTHR45527:SF1">
    <property type="entry name" value="FATTY ACID SYNTHASE"/>
    <property type="match status" value="1"/>
</dbReference>
<proteinExistence type="predicted"/>
<gene>
    <name evidence="3" type="ORF">SAMN02745673_00459</name>
</gene>
<protein>
    <submittedName>
        <fullName evidence="3">Non-ribosomal peptide synthetase modules and related proteins</fullName>
    </submittedName>
</protein>
<dbReference type="InterPro" id="IPR044894">
    <property type="entry name" value="TubC_N_sf"/>
</dbReference>
<name>A0A1T4KMZ1_9ACTN</name>
<evidence type="ECO:0000259" key="1">
    <source>
        <dbReference type="Pfam" id="PF00668"/>
    </source>
</evidence>
<dbReference type="CDD" id="cd19531">
    <property type="entry name" value="LCL_NRPS-like"/>
    <property type="match status" value="1"/>
</dbReference>
<dbReference type="GO" id="GO:0005829">
    <property type="term" value="C:cytosol"/>
    <property type="evidence" value="ECO:0007669"/>
    <property type="project" value="TreeGrafter"/>
</dbReference>
<dbReference type="GO" id="GO:0031177">
    <property type="term" value="F:phosphopantetheine binding"/>
    <property type="evidence" value="ECO:0007669"/>
    <property type="project" value="TreeGrafter"/>
</dbReference>
<dbReference type="Pfam" id="PF18563">
    <property type="entry name" value="TubC_N"/>
    <property type="match status" value="1"/>
</dbReference>